<evidence type="ECO:0008006" key="3">
    <source>
        <dbReference type="Google" id="ProtNLM"/>
    </source>
</evidence>
<evidence type="ECO:0000313" key="2">
    <source>
        <dbReference type="Proteomes" id="UP001208689"/>
    </source>
</evidence>
<dbReference type="Pfam" id="PF00756">
    <property type="entry name" value="Esterase"/>
    <property type="match status" value="1"/>
</dbReference>
<dbReference type="Proteomes" id="UP001208689">
    <property type="component" value="Chromosome"/>
</dbReference>
<dbReference type="InterPro" id="IPR029058">
    <property type="entry name" value="AB_hydrolase_fold"/>
</dbReference>
<sequence>MREDLRNQRYKVDKVESKALEGNPLKVTNVRDVSIYLPPSYFEDETTKFPVIYLLHGYGGSITDLIVGTQADFKRNYPLILRILLKKVFSNLTTFEKLDQLIMSKEIPPFILVQPDGSLRIHDMFETKNPDGSYKMKGSFYVNSPFTGNYNDFIFEEVPSYIEQKYRVKPQKESRALIGGSMGGYGALLGGMKYPDQYNIVVALSPLIIPLNLFNVEMMMPIYRKIYGKKKAKAIGQKDIDDIRDSSDLIFSHNAPVIPTMQKNDGKIILTNQEGIANWQTADLTNVILQYPSAFKDLTLILSCDILDEYHFAPEIREFHQVLLNHNIPHEIDIYEDSQAEKISPHTLGIGNQILPSIKRCLNEIK</sequence>
<dbReference type="InterPro" id="IPR000801">
    <property type="entry name" value="Esterase-like"/>
</dbReference>
<dbReference type="InterPro" id="IPR050583">
    <property type="entry name" value="Mycobacterial_A85_antigen"/>
</dbReference>
<dbReference type="EMBL" id="CP104013">
    <property type="protein sequence ID" value="UYP47618.1"/>
    <property type="molecule type" value="Genomic_DNA"/>
</dbReference>
<protein>
    <recommendedName>
        <fullName evidence="3">Esterase</fullName>
    </recommendedName>
</protein>
<proteinExistence type="predicted"/>
<dbReference type="SUPFAM" id="SSF53474">
    <property type="entry name" value="alpha/beta-Hydrolases"/>
    <property type="match status" value="1"/>
</dbReference>
<gene>
    <name evidence="1" type="ORF">NEF87_003903</name>
</gene>
<dbReference type="Gene3D" id="3.40.50.1820">
    <property type="entry name" value="alpha/beta hydrolase"/>
    <property type="match status" value="1"/>
</dbReference>
<evidence type="ECO:0000313" key="1">
    <source>
        <dbReference type="EMBL" id="UYP47618.1"/>
    </source>
</evidence>
<organism evidence="1 2">
    <name type="scientific">Candidatus Lokiarchaeum ossiferum</name>
    <dbReference type="NCBI Taxonomy" id="2951803"/>
    <lineage>
        <taxon>Archaea</taxon>
        <taxon>Promethearchaeati</taxon>
        <taxon>Promethearchaeota</taxon>
        <taxon>Promethearchaeia</taxon>
        <taxon>Promethearchaeales</taxon>
        <taxon>Promethearchaeaceae</taxon>
        <taxon>Candidatus Lokiarchaeum</taxon>
    </lineage>
</organism>
<keyword evidence="2" id="KW-1185">Reference proteome</keyword>
<name>A0ABY6HVR3_9ARCH</name>
<reference evidence="1" key="1">
    <citation type="submission" date="2022-09" db="EMBL/GenBank/DDBJ databases">
        <title>Actin cytoskeleton and complex cell architecture in an #Asgard archaeon.</title>
        <authorList>
            <person name="Ponce Toledo R.I."/>
            <person name="Schleper C."/>
            <person name="Rodrigues Oliveira T."/>
            <person name="Wollweber F."/>
            <person name="Xu J."/>
            <person name="Rittmann S."/>
            <person name="Klingl A."/>
            <person name="Pilhofer M."/>
        </authorList>
    </citation>
    <scope>NUCLEOTIDE SEQUENCE</scope>
    <source>
        <strain evidence="1">B-35</strain>
    </source>
</reference>
<dbReference type="PANTHER" id="PTHR48098">
    <property type="entry name" value="ENTEROCHELIN ESTERASE-RELATED"/>
    <property type="match status" value="1"/>
</dbReference>
<accession>A0ABY6HVR3</accession>